<dbReference type="AlphaFoldDB" id="A0A6N3DYX8"/>
<evidence type="ECO:0000256" key="2">
    <source>
        <dbReference type="ARBA" id="ARBA00006962"/>
    </source>
</evidence>
<dbReference type="SUPFAM" id="SSF53756">
    <property type="entry name" value="UDP-Glycosyltransferase/glycogen phosphorylase"/>
    <property type="match status" value="1"/>
</dbReference>
<evidence type="ECO:0000256" key="4">
    <source>
        <dbReference type="ARBA" id="ARBA00022679"/>
    </source>
</evidence>
<proteinExistence type="inferred from homology"/>
<evidence type="ECO:0000259" key="6">
    <source>
        <dbReference type="Pfam" id="PF06925"/>
    </source>
</evidence>
<protein>
    <submittedName>
        <fullName evidence="7">Processive diacylglycerol beta-glucosyltransferase</fullName>
        <ecNumber evidence="7">2.4.1.-</ecNumber>
    </submittedName>
</protein>
<accession>A0A6N3DYX8</accession>
<dbReference type="InterPro" id="IPR009695">
    <property type="entry name" value="Diacylglyc_glucosyltr_N"/>
</dbReference>
<dbReference type="InterPro" id="IPR007235">
    <property type="entry name" value="Glyco_trans_28_C"/>
</dbReference>
<comment type="subcellular location">
    <subcellularLocation>
        <location evidence="1">Membrane</location>
    </subcellularLocation>
</comment>
<feature type="domain" description="Diacylglycerol glucosyltransferase N-terminal" evidence="6">
    <location>
        <begin position="20"/>
        <end position="185"/>
    </location>
</feature>
<keyword evidence="3 7" id="KW-0328">Glycosyltransferase</keyword>
<dbReference type="EMBL" id="CACRUF010000055">
    <property type="protein sequence ID" value="VYU33075.1"/>
    <property type="molecule type" value="Genomic_DNA"/>
</dbReference>
<comment type="similarity">
    <text evidence="2">Belongs to the glycosyltransferase 28 family.</text>
</comment>
<dbReference type="GO" id="GO:0016020">
    <property type="term" value="C:membrane"/>
    <property type="evidence" value="ECO:0007669"/>
    <property type="project" value="UniProtKB-SubCell"/>
</dbReference>
<dbReference type="InterPro" id="IPR050519">
    <property type="entry name" value="Glycosyltransf_28_UgtP"/>
</dbReference>
<feature type="domain" description="Glycosyl transferase family 28 C-terminal" evidence="5">
    <location>
        <begin position="205"/>
        <end position="351"/>
    </location>
</feature>
<keyword evidence="4 7" id="KW-0808">Transferase</keyword>
<evidence type="ECO:0000256" key="1">
    <source>
        <dbReference type="ARBA" id="ARBA00004370"/>
    </source>
</evidence>
<dbReference type="GO" id="GO:0016758">
    <property type="term" value="F:hexosyltransferase activity"/>
    <property type="evidence" value="ECO:0007669"/>
    <property type="project" value="InterPro"/>
</dbReference>
<dbReference type="GO" id="GO:0009247">
    <property type="term" value="P:glycolipid biosynthetic process"/>
    <property type="evidence" value="ECO:0007669"/>
    <property type="project" value="InterPro"/>
</dbReference>
<dbReference type="EC" id="2.4.1.-" evidence="7"/>
<organism evidence="7">
    <name type="scientific">Veillonella dispar</name>
    <dbReference type="NCBI Taxonomy" id="39778"/>
    <lineage>
        <taxon>Bacteria</taxon>
        <taxon>Bacillati</taxon>
        <taxon>Bacillota</taxon>
        <taxon>Negativicutes</taxon>
        <taxon>Veillonellales</taxon>
        <taxon>Veillonellaceae</taxon>
        <taxon>Veillonella</taxon>
    </lineage>
</organism>
<gene>
    <name evidence="7" type="primary">ugtP</name>
    <name evidence="7" type="ORF">VDLFYP95_00162</name>
</gene>
<dbReference type="PANTHER" id="PTHR43025:SF3">
    <property type="entry name" value="MONOGALACTOSYLDIACYLGLYCEROL SYNTHASE 1, CHLOROPLASTIC"/>
    <property type="match status" value="1"/>
</dbReference>
<name>A0A6N3DYX8_9FIRM</name>
<dbReference type="Pfam" id="PF04101">
    <property type="entry name" value="Glyco_tran_28_C"/>
    <property type="match status" value="1"/>
</dbReference>
<evidence type="ECO:0000256" key="3">
    <source>
        <dbReference type="ARBA" id="ARBA00022676"/>
    </source>
</evidence>
<dbReference type="Pfam" id="PF06925">
    <property type="entry name" value="MGDG_synth"/>
    <property type="match status" value="1"/>
</dbReference>
<evidence type="ECO:0000259" key="5">
    <source>
        <dbReference type="Pfam" id="PF04101"/>
    </source>
</evidence>
<reference evidence="7" key="1">
    <citation type="submission" date="2019-11" db="EMBL/GenBank/DDBJ databases">
        <authorList>
            <person name="Feng L."/>
        </authorList>
    </citation>
    <scope>NUCLEOTIDE SEQUENCE</scope>
    <source>
        <strain evidence="7">VdisparLFYP95</strain>
    </source>
</reference>
<dbReference type="Gene3D" id="3.40.50.2000">
    <property type="entry name" value="Glycogen Phosphorylase B"/>
    <property type="match status" value="1"/>
</dbReference>
<dbReference type="RefSeq" id="WP_156720040.1">
    <property type="nucleotide sequence ID" value="NZ_CACRUF010000055.1"/>
</dbReference>
<sequence>MNNERSRKVLIVSASIGTGHMQAARAIEEYWKEKEPQASITHVDFLDTETMSVEHLIKGTYIKMIDVFPMLYDMIYRVSKGEKRGTILQTALSYLLKSRMLKLVQQEEPDVMVFTHPFPCGAASILKRQGHIDVPLVAIMTDFSSHQFWLYPQIDTYYVATESMVDEMVSSGIDASRIHVSGIPVRRAFFRDAIEEYSLEEPIKVLVMGGGLGLGSLETALKHLDEVNGIDEITVVAGQNTSLYESLVTLSESMRTKTIVYGYTTNISELMKSSSLLVTKPGALTCMEAVTIGLPMVFFNAIPGQEEANAELLEQRGCARWARDIHNLEDVVTALLINSPRLQQMSERAREWHVDGAANIVNSLIEILDVTDTGESVELVKAEESIN</sequence>
<dbReference type="PANTHER" id="PTHR43025">
    <property type="entry name" value="MONOGALACTOSYLDIACYLGLYCEROL SYNTHASE"/>
    <property type="match status" value="1"/>
</dbReference>
<evidence type="ECO:0000313" key="7">
    <source>
        <dbReference type="EMBL" id="VYU33075.1"/>
    </source>
</evidence>